<comment type="caution">
    <text evidence="1">The sequence shown here is derived from an EMBL/GenBank/DDBJ whole genome shotgun (WGS) entry which is preliminary data.</text>
</comment>
<organism evidence="1">
    <name type="scientific">Salmonella muenchen</name>
    <dbReference type="NCBI Taxonomy" id="596"/>
    <lineage>
        <taxon>Bacteria</taxon>
        <taxon>Pseudomonadati</taxon>
        <taxon>Pseudomonadota</taxon>
        <taxon>Gammaproteobacteria</taxon>
        <taxon>Enterobacterales</taxon>
        <taxon>Enterobacteriaceae</taxon>
        <taxon>Salmonella</taxon>
    </lineage>
</organism>
<protein>
    <submittedName>
        <fullName evidence="1">Integrase</fullName>
    </submittedName>
</protein>
<name>A0A5T6X771_SALMU</name>
<gene>
    <name evidence="1" type="ORF">AHW29_25490</name>
</gene>
<reference evidence="1" key="1">
    <citation type="submission" date="2019-06" db="EMBL/GenBank/DDBJ databases">
        <authorList>
            <consortium name="GenomeTrakr network: Whole genome sequencing for foodborne pathogen traceback"/>
        </authorList>
    </citation>
    <scope>NUCLEOTIDE SEQUENCE</scope>
    <source>
        <strain evidence="1">FDA00000939</strain>
    </source>
</reference>
<evidence type="ECO:0000313" key="1">
    <source>
        <dbReference type="EMBL" id="EBM7382522.1"/>
    </source>
</evidence>
<sequence length="48" mass="5816">MRSASFFVDRLQNHKRAGVSAKHYDRYNYIKEKREIISQWEVKLLSLC</sequence>
<proteinExistence type="predicted"/>
<dbReference type="AlphaFoldDB" id="A0A5T6X771"/>
<dbReference type="EMBL" id="AAGDOI010000055">
    <property type="protein sequence ID" value="EBM7382522.1"/>
    <property type="molecule type" value="Genomic_DNA"/>
</dbReference>
<accession>A0A5T6X771</accession>